<organism evidence="3 4">
    <name type="scientific">Methanopyrus kandleri (strain AV19 / DSM 6324 / JCM 9639 / NBRC 100938)</name>
    <dbReference type="NCBI Taxonomy" id="190192"/>
    <lineage>
        <taxon>Archaea</taxon>
        <taxon>Methanobacteriati</taxon>
        <taxon>Methanobacteriota</taxon>
        <taxon>Methanomada group</taxon>
        <taxon>Methanopyri</taxon>
        <taxon>Methanopyrales</taxon>
        <taxon>Methanopyraceae</taxon>
        <taxon>Methanopyrus</taxon>
    </lineage>
</organism>
<dbReference type="HOGENOM" id="CLU_2067825_0_0_2"/>
<feature type="compositionally biased region" description="Low complexity" evidence="1">
    <location>
        <begin position="65"/>
        <end position="95"/>
    </location>
</feature>
<evidence type="ECO:0000313" key="4">
    <source>
        <dbReference type="Proteomes" id="UP000001826"/>
    </source>
</evidence>
<keyword evidence="2" id="KW-0812">Transmembrane</keyword>
<dbReference type="AlphaFoldDB" id="Q8TW51"/>
<dbReference type="EMBL" id="AE009439">
    <property type="protein sequence ID" value="AAM02398.1"/>
    <property type="molecule type" value="Genomic_DNA"/>
</dbReference>
<reference evidence="3 4" key="1">
    <citation type="journal article" date="2002" name="Proc. Natl. Acad. Sci. U.S.A.">
        <title>The complete genome of hyperthermophile Methanopyrus kandleri AV19 and monophyly of archaeal methanogens.</title>
        <authorList>
            <person name="Slesarev A.I."/>
            <person name="Mezhevaya K.V."/>
            <person name="Makarova K.S."/>
            <person name="Polushin N.N."/>
            <person name="Shcherbinina O.V."/>
            <person name="Shakhova V.V."/>
            <person name="Belova G.I."/>
            <person name="Aravind L."/>
            <person name="Natale D.A."/>
            <person name="Rogozin I.B."/>
            <person name="Tatusov R.L."/>
            <person name="Wolf Y.I."/>
            <person name="Stetter K.O."/>
            <person name="Malykh A.G."/>
            <person name="Koonin E.V."/>
            <person name="Kozyavkin S.A."/>
        </authorList>
    </citation>
    <scope>NUCLEOTIDE SEQUENCE [LARGE SCALE GENOMIC DNA]</scope>
    <source>
        <strain evidence="4">AV19 / DSM 6324 / JCM 9639 / NBRC 100938</strain>
    </source>
</reference>
<gene>
    <name evidence="3" type="ordered locus">MK1185</name>
</gene>
<keyword evidence="2" id="KW-0472">Membrane</keyword>
<evidence type="ECO:0000256" key="1">
    <source>
        <dbReference type="SAM" id="MobiDB-lite"/>
    </source>
</evidence>
<protein>
    <submittedName>
        <fullName evidence="3">Uncharacterized protein</fullName>
    </submittedName>
</protein>
<keyword evidence="2" id="KW-1133">Transmembrane helix</keyword>
<dbReference type="GeneID" id="1477286"/>
<evidence type="ECO:0000313" key="3">
    <source>
        <dbReference type="EMBL" id="AAM02398.1"/>
    </source>
</evidence>
<dbReference type="RefSeq" id="WP_011019553.1">
    <property type="nucleotide sequence ID" value="NC_003551.1"/>
</dbReference>
<feature type="region of interest" description="Disordered" evidence="1">
    <location>
        <begin position="61"/>
        <end position="95"/>
    </location>
</feature>
<dbReference type="PaxDb" id="190192-MK1185"/>
<accession>Q8TW51</accession>
<dbReference type="OrthoDB" id="384821at2157"/>
<dbReference type="KEGG" id="mka:MK1185"/>
<dbReference type="InParanoid" id="Q8TW51"/>
<evidence type="ECO:0000256" key="2">
    <source>
        <dbReference type="SAM" id="Phobius"/>
    </source>
</evidence>
<dbReference type="Proteomes" id="UP000001826">
    <property type="component" value="Chromosome"/>
</dbReference>
<sequence>MRILTLLVAALTVLGAVSATTYYCPVTGRYFDDSTARGQHCGAFVDKNGDGYCDNLQVLSEETSDSSAETTSTSSTNTSEQQSSTASTTSSTTSSTAPVGLVAVIAGLVVAAVLLRRL</sequence>
<keyword evidence="4" id="KW-1185">Reference proteome</keyword>
<feature type="transmembrane region" description="Helical" evidence="2">
    <location>
        <begin position="97"/>
        <end position="115"/>
    </location>
</feature>
<name>Q8TW51_METKA</name>
<dbReference type="STRING" id="190192.MK1185"/>
<proteinExistence type="predicted"/>
<dbReference type="EnsemblBacteria" id="AAM02398">
    <property type="protein sequence ID" value="AAM02398"/>
    <property type="gene ID" value="MK1185"/>
</dbReference>